<comment type="caution">
    <text evidence="2">The sequence shown here is derived from an EMBL/GenBank/DDBJ whole genome shotgun (WGS) entry which is preliminary data.</text>
</comment>
<name>A0A3L7JE91_9HYPH</name>
<keyword evidence="3" id="KW-1185">Reference proteome</keyword>
<dbReference type="AlphaFoldDB" id="A0A3L7JE91"/>
<dbReference type="EMBL" id="RCWN01000001">
    <property type="protein sequence ID" value="RLQ88635.1"/>
    <property type="molecule type" value="Genomic_DNA"/>
</dbReference>
<reference evidence="2 3" key="1">
    <citation type="submission" date="2018-10" db="EMBL/GenBank/DDBJ databases">
        <title>Notoacmeibacter sp. M2BS9Y-3-1, whole genome shotgun sequence.</title>
        <authorList>
            <person name="Tuo L."/>
        </authorList>
    </citation>
    <scope>NUCLEOTIDE SEQUENCE [LARGE SCALE GENOMIC DNA]</scope>
    <source>
        <strain evidence="2 3">M2BS9Y-3-1</strain>
    </source>
</reference>
<gene>
    <name evidence="2" type="ORF">D8780_10855</name>
</gene>
<evidence type="ECO:0000256" key="1">
    <source>
        <dbReference type="SAM" id="MobiDB-lite"/>
    </source>
</evidence>
<organism evidence="2 3">
    <name type="scientific">Notoacmeibacter ruber</name>
    <dbReference type="NCBI Taxonomy" id="2670375"/>
    <lineage>
        <taxon>Bacteria</taxon>
        <taxon>Pseudomonadati</taxon>
        <taxon>Pseudomonadota</taxon>
        <taxon>Alphaproteobacteria</taxon>
        <taxon>Hyphomicrobiales</taxon>
        <taxon>Notoacmeibacteraceae</taxon>
        <taxon>Notoacmeibacter</taxon>
    </lineage>
</organism>
<evidence type="ECO:0000313" key="3">
    <source>
        <dbReference type="Proteomes" id="UP000281094"/>
    </source>
</evidence>
<sequence>MEHCNISTIGCAKDFEIEEIFNMRIRAMTASAAAVLLATTGVAMAEKGGKTPYEAISKNADKNGAFENKSGYVTNGKVNFSEAGAKRSVNGKAGDRANENSAIATDDDRDGTRVEPRGLYKKND</sequence>
<dbReference type="Proteomes" id="UP000281094">
    <property type="component" value="Unassembled WGS sequence"/>
</dbReference>
<feature type="region of interest" description="Disordered" evidence="1">
    <location>
        <begin position="84"/>
        <end position="124"/>
    </location>
</feature>
<accession>A0A3L7JE91</accession>
<proteinExistence type="predicted"/>
<feature type="compositionally biased region" description="Basic and acidic residues" evidence="1">
    <location>
        <begin position="110"/>
        <end position="124"/>
    </location>
</feature>
<evidence type="ECO:0000313" key="2">
    <source>
        <dbReference type="EMBL" id="RLQ88635.1"/>
    </source>
</evidence>
<protein>
    <submittedName>
        <fullName evidence="2">Uncharacterized protein</fullName>
    </submittedName>
</protein>